<accession>A0ABW3MLE2</accession>
<feature type="non-terminal residue" evidence="1">
    <location>
        <position position="1"/>
    </location>
</feature>
<protein>
    <submittedName>
        <fullName evidence="1">Uncharacterized protein</fullName>
    </submittedName>
</protein>
<proteinExistence type="predicted"/>
<evidence type="ECO:0000313" key="1">
    <source>
        <dbReference type="EMBL" id="MFD1051438.1"/>
    </source>
</evidence>
<dbReference type="Proteomes" id="UP001597045">
    <property type="component" value="Unassembled WGS sequence"/>
</dbReference>
<evidence type="ECO:0000313" key="2">
    <source>
        <dbReference type="Proteomes" id="UP001597045"/>
    </source>
</evidence>
<keyword evidence="2" id="KW-1185">Reference proteome</keyword>
<gene>
    <name evidence="1" type="ORF">ACFQ1S_40790</name>
</gene>
<organism evidence="1 2">
    <name type="scientific">Kibdelosporangium lantanae</name>
    <dbReference type="NCBI Taxonomy" id="1497396"/>
    <lineage>
        <taxon>Bacteria</taxon>
        <taxon>Bacillati</taxon>
        <taxon>Actinomycetota</taxon>
        <taxon>Actinomycetes</taxon>
        <taxon>Pseudonocardiales</taxon>
        <taxon>Pseudonocardiaceae</taxon>
        <taxon>Kibdelosporangium</taxon>
    </lineage>
</organism>
<comment type="caution">
    <text evidence="1">The sequence shown here is derived from an EMBL/GenBank/DDBJ whole genome shotgun (WGS) entry which is preliminary data.</text>
</comment>
<name>A0ABW3MLE2_9PSEU</name>
<dbReference type="EMBL" id="JBHTIS010003595">
    <property type="protein sequence ID" value="MFD1051438.1"/>
    <property type="molecule type" value="Genomic_DNA"/>
</dbReference>
<sequence>NPQDAAMKLVTSVSNADVAGLLTSLPPAESALLRDLNTQATEEFKRLGVYKKDADPDKVSGLDIKTENLKFDDAQRQEVNDHLAINLLVDGKITLNSDMSQLPLSQDFLDMAVPKGSGTKTGPKTQTVDIGAQVRKSHKPIRIATVKVDNEWYPSLFYTIADYALQDAKKQWPTARNHRHCSCPAPTPVSCHR</sequence>
<reference evidence="2" key="1">
    <citation type="journal article" date="2019" name="Int. J. Syst. Evol. Microbiol.">
        <title>The Global Catalogue of Microorganisms (GCM) 10K type strain sequencing project: providing services to taxonomists for standard genome sequencing and annotation.</title>
        <authorList>
            <consortium name="The Broad Institute Genomics Platform"/>
            <consortium name="The Broad Institute Genome Sequencing Center for Infectious Disease"/>
            <person name="Wu L."/>
            <person name="Ma J."/>
        </authorList>
    </citation>
    <scope>NUCLEOTIDE SEQUENCE [LARGE SCALE GENOMIC DNA]</scope>
    <source>
        <strain evidence="2">JCM 31486</strain>
    </source>
</reference>